<feature type="region of interest" description="Disordered" evidence="1">
    <location>
        <begin position="1"/>
        <end position="103"/>
    </location>
</feature>
<evidence type="ECO:0000313" key="3">
    <source>
        <dbReference type="Proteomes" id="UP000054498"/>
    </source>
</evidence>
<dbReference type="RefSeq" id="XP_013896985.1">
    <property type="nucleotide sequence ID" value="XM_014041531.1"/>
</dbReference>
<organism evidence="2 3">
    <name type="scientific">Monoraphidium neglectum</name>
    <dbReference type="NCBI Taxonomy" id="145388"/>
    <lineage>
        <taxon>Eukaryota</taxon>
        <taxon>Viridiplantae</taxon>
        <taxon>Chlorophyta</taxon>
        <taxon>core chlorophytes</taxon>
        <taxon>Chlorophyceae</taxon>
        <taxon>CS clade</taxon>
        <taxon>Sphaeropleales</taxon>
        <taxon>Selenastraceae</taxon>
        <taxon>Monoraphidium</taxon>
    </lineage>
</organism>
<dbReference type="AlphaFoldDB" id="A0A0D2MU54"/>
<name>A0A0D2MU54_9CHLO</name>
<sequence>MGHSLSREVFAGESGLQARGRGGGRWPDARQTPQKSKKQRLGMVGGGAGGFNSYNEQQHAWTISHGGASSSQPKAGASGHVASPTGGDARSGGGAGNDNVAHG</sequence>
<keyword evidence="3" id="KW-1185">Reference proteome</keyword>
<protein>
    <submittedName>
        <fullName evidence="2">Uncharacterized protein</fullName>
    </submittedName>
</protein>
<gene>
    <name evidence="2" type="ORF">MNEG_9996</name>
</gene>
<dbReference type="Proteomes" id="UP000054498">
    <property type="component" value="Unassembled WGS sequence"/>
</dbReference>
<feature type="compositionally biased region" description="Polar residues" evidence="1">
    <location>
        <begin position="52"/>
        <end position="73"/>
    </location>
</feature>
<dbReference type="GeneID" id="25742871"/>
<proteinExistence type="predicted"/>
<dbReference type="KEGG" id="mng:MNEG_9996"/>
<accession>A0A0D2MU54</accession>
<evidence type="ECO:0000313" key="2">
    <source>
        <dbReference type="EMBL" id="KIY97965.1"/>
    </source>
</evidence>
<dbReference type="EMBL" id="KK102360">
    <property type="protein sequence ID" value="KIY97965.1"/>
    <property type="molecule type" value="Genomic_DNA"/>
</dbReference>
<reference evidence="2 3" key="1">
    <citation type="journal article" date="2013" name="BMC Genomics">
        <title>Reconstruction of the lipid metabolism for the microalga Monoraphidium neglectum from its genome sequence reveals characteristics suitable for biofuel production.</title>
        <authorList>
            <person name="Bogen C."/>
            <person name="Al-Dilaimi A."/>
            <person name="Albersmeier A."/>
            <person name="Wichmann J."/>
            <person name="Grundmann M."/>
            <person name="Rupp O."/>
            <person name="Lauersen K.J."/>
            <person name="Blifernez-Klassen O."/>
            <person name="Kalinowski J."/>
            <person name="Goesmann A."/>
            <person name="Mussgnug J.H."/>
            <person name="Kruse O."/>
        </authorList>
    </citation>
    <scope>NUCLEOTIDE SEQUENCE [LARGE SCALE GENOMIC DNA]</scope>
    <source>
        <strain evidence="2 3">SAG 48.87</strain>
    </source>
</reference>
<evidence type="ECO:0000256" key="1">
    <source>
        <dbReference type="SAM" id="MobiDB-lite"/>
    </source>
</evidence>